<evidence type="ECO:0000313" key="8">
    <source>
        <dbReference type="EMBL" id="NYI72648.1"/>
    </source>
</evidence>
<evidence type="ECO:0000256" key="7">
    <source>
        <dbReference type="SAM" id="Phobius"/>
    </source>
</evidence>
<comment type="subcellular location">
    <subcellularLocation>
        <location evidence="1">Cell membrane</location>
        <topology evidence="1">Multi-pass membrane protein</topology>
    </subcellularLocation>
</comment>
<feature type="transmembrane region" description="Helical" evidence="7">
    <location>
        <begin position="32"/>
        <end position="59"/>
    </location>
</feature>
<name>A0A7Z0IMI4_9ACTN</name>
<gene>
    <name evidence="8" type="ORF">GGQ54_003208</name>
</gene>
<keyword evidence="2" id="KW-1003">Cell membrane</keyword>
<dbReference type="Proteomes" id="UP000527616">
    <property type="component" value="Unassembled WGS sequence"/>
</dbReference>
<keyword evidence="5 7" id="KW-0472">Membrane</keyword>
<dbReference type="PANTHER" id="PTHR30213">
    <property type="entry name" value="INNER MEMBRANE PROTEIN YHJD"/>
    <property type="match status" value="1"/>
</dbReference>
<feature type="transmembrane region" description="Helical" evidence="7">
    <location>
        <begin position="193"/>
        <end position="211"/>
    </location>
</feature>
<evidence type="ECO:0000256" key="3">
    <source>
        <dbReference type="ARBA" id="ARBA00022692"/>
    </source>
</evidence>
<proteinExistence type="predicted"/>
<accession>A0A7Z0IMI4</accession>
<protein>
    <submittedName>
        <fullName evidence="8">Membrane protein</fullName>
    </submittedName>
</protein>
<feature type="transmembrane region" description="Helical" evidence="7">
    <location>
        <begin position="140"/>
        <end position="173"/>
    </location>
</feature>
<keyword evidence="3 7" id="KW-0812">Transmembrane</keyword>
<feature type="transmembrane region" description="Helical" evidence="7">
    <location>
        <begin position="97"/>
        <end position="119"/>
    </location>
</feature>
<feature type="transmembrane region" description="Helical" evidence="7">
    <location>
        <begin position="381"/>
        <end position="403"/>
    </location>
</feature>
<dbReference type="AlphaFoldDB" id="A0A7Z0IMI4"/>
<comment type="caution">
    <text evidence="8">The sequence shown here is derived from an EMBL/GenBank/DDBJ whole genome shotgun (WGS) entry which is preliminary data.</text>
</comment>
<keyword evidence="9" id="KW-1185">Reference proteome</keyword>
<dbReference type="GO" id="GO:0005886">
    <property type="term" value="C:plasma membrane"/>
    <property type="evidence" value="ECO:0007669"/>
    <property type="project" value="UniProtKB-SubCell"/>
</dbReference>
<evidence type="ECO:0000256" key="1">
    <source>
        <dbReference type="ARBA" id="ARBA00004651"/>
    </source>
</evidence>
<evidence type="ECO:0000256" key="5">
    <source>
        <dbReference type="ARBA" id="ARBA00023136"/>
    </source>
</evidence>
<dbReference type="Pfam" id="PF03631">
    <property type="entry name" value="Virul_fac_BrkB"/>
    <property type="match status" value="1"/>
</dbReference>
<dbReference type="RefSeq" id="WP_179446277.1">
    <property type="nucleotide sequence ID" value="NZ_JACBZS010000001.1"/>
</dbReference>
<sequence length="405" mass="43289">MSDRIEKLQRRPWVAHLLRSNARYGSRLGAQFAAAITYFSVLSLVPIISFAFATAGFIVSRDQGLQQAVADQITRAMSGAPMAGQLSETVLNAFNNWAAVGIFAVLAGAYSGANWIGNIKSAIRAQMRPVFDMTENKRNIVVETLANLGTLIIFLLMLLITFALSSVATALAATVIDLLGLDGVPGIGALVRLVPIAASLVAGFVLFWFIFRVFPEYRPPRNALVRGSVAGAVGLAILQYLLGYLIQLFSNSPTASLFGPVIALMLFFNLFAQLILRLAGWIATANQPAVAGEHQLVDEPLEESGDPILTPEAYEEETGRNRDDGADEPRAARVRRPSAQAWTPPSYPKPVSFDGEPGESEELVRADVAARGVRVGMAGGWLVGIGSGLGIGALITAVVSKIARR</sequence>
<feature type="transmembrane region" description="Helical" evidence="7">
    <location>
        <begin position="223"/>
        <end position="245"/>
    </location>
</feature>
<dbReference type="PANTHER" id="PTHR30213:SF1">
    <property type="entry name" value="INNER MEMBRANE PROTEIN YHJD"/>
    <property type="match status" value="1"/>
</dbReference>
<organism evidence="8 9">
    <name type="scientific">Naumannella cuiyingiana</name>
    <dbReference type="NCBI Taxonomy" id="1347891"/>
    <lineage>
        <taxon>Bacteria</taxon>
        <taxon>Bacillati</taxon>
        <taxon>Actinomycetota</taxon>
        <taxon>Actinomycetes</taxon>
        <taxon>Propionibacteriales</taxon>
        <taxon>Propionibacteriaceae</taxon>
        <taxon>Naumannella</taxon>
    </lineage>
</organism>
<feature type="transmembrane region" description="Helical" evidence="7">
    <location>
        <begin position="257"/>
        <end position="276"/>
    </location>
</feature>
<feature type="compositionally biased region" description="Basic and acidic residues" evidence="6">
    <location>
        <begin position="317"/>
        <end position="331"/>
    </location>
</feature>
<evidence type="ECO:0000256" key="2">
    <source>
        <dbReference type="ARBA" id="ARBA00022475"/>
    </source>
</evidence>
<dbReference type="InterPro" id="IPR017039">
    <property type="entry name" value="Virul_fac_BrkB"/>
</dbReference>
<evidence type="ECO:0000256" key="6">
    <source>
        <dbReference type="SAM" id="MobiDB-lite"/>
    </source>
</evidence>
<feature type="region of interest" description="Disordered" evidence="6">
    <location>
        <begin position="301"/>
        <end position="359"/>
    </location>
</feature>
<evidence type="ECO:0000313" key="9">
    <source>
        <dbReference type="Proteomes" id="UP000527616"/>
    </source>
</evidence>
<keyword evidence="4 7" id="KW-1133">Transmembrane helix</keyword>
<evidence type="ECO:0000256" key="4">
    <source>
        <dbReference type="ARBA" id="ARBA00022989"/>
    </source>
</evidence>
<dbReference type="EMBL" id="JACBZS010000001">
    <property type="protein sequence ID" value="NYI72648.1"/>
    <property type="molecule type" value="Genomic_DNA"/>
</dbReference>
<reference evidence="8 9" key="1">
    <citation type="submission" date="2020-07" db="EMBL/GenBank/DDBJ databases">
        <title>Sequencing the genomes of 1000 actinobacteria strains.</title>
        <authorList>
            <person name="Klenk H.-P."/>
        </authorList>
    </citation>
    <scope>NUCLEOTIDE SEQUENCE [LARGE SCALE GENOMIC DNA]</scope>
    <source>
        <strain evidence="8 9">DSM 103164</strain>
    </source>
</reference>